<dbReference type="Proteomes" id="UP000028713">
    <property type="component" value="Unassembled WGS sequence"/>
</dbReference>
<proteinExistence type="predicted"/>
<evidence type="ECO:0000313" key="2">
    <source>
        <dbReference type="EMBL" id="KFE99455.1"/>
    </source>
</evidence>
<organism evidence="2 3">
    <name type="scientific">Chryseobacterium formosense</name>
    <dbReference type="NCBI Taxonomy" id="236814"/>
    <lineage>
        <taxon>Bacteria</taxon>
        <taxon>Pseudomonadati</taxon>
        <taxon>Bacteroidota</taxon>
        <taxon>Flavobacteriia</taxon>
        <taxon>Flavobacteriales</taxon>
        <taxon>Weeksellaceae</taxon>
        <taxon>Chryseobacterium group</taxon>
        <taxon>Chryseobacterium</taxon>
    </lineage>
</organism>
<dbReference type="RefSeq" id="WP_034672972.1">
    <property type="nucleotide sequence ID" value="NZ_FPAP01000004.1"/>
</dbReference>
<accession>A0A085Z4U2</accession>
<evidence type="ECO:0000256" key="1">
    <source>
        <dbReference type="SAM" id="MobiDB-lite"/>
    </source>
</evidence>
<sequence>MKKLSVIISSFCVMLSYAQKVSDYKYVVVPSAFESFKKDNYGISAFLTKNLKSKQYTVITENRGQWPEEANANPCSVLNADVINDSGFLRNKIVLEFKDCNSKVISSQKGSSSIKEFQEGFQDALSKALVTIPVSKPIENMNYNKQEAYVMEETVKPTPQISEPKSQASKAERYSNGKINLQRIQIDASQFILADGNSSVPFATFKETTKKDVFRVKLASGESTTGYFENGNLVIEIPKNNDEYSKEVFAPVK</sequence>
<dbReference type="OrthoDB" id="1274006at2"/>
<dbReference type="EMBL" id="JPRP01000001">
    <property type="protein sequence ID" value="KFE99455.1"/>
    <property type="molecule type" value="Genomic_DNA"/>
</dbReference>
<keyword evidence="3" id="KW-1185">Reference proteome</keyword>
<evidence type="ECO:0000313" key="3">
    <source>
        <dbReference type="Proteomes" id="UP000028713"/>
    </source>
</evidence>
<name>A0A085Z4U2_9FLAO</name>
<feature type="compositionally biased region" description="Polar residues" evidence="1">
    <location>
        <begin position="157"/>
        <end position="169"/>
    </location>
</feature>
<reference evidence="2 3" key="1">
    <citation type="submission" date="2014-07" db="EMBL/GenBank/DDBJ databases">
        <title>Genome of Chryseobacterium formosense LMG 24722.</title>
        <authorList>
            <person name="Pipes S.E."/>
            <person name="Stropko S.J."/>
            <person name="Newman J.D."/>
        </authorList>
    </citation>
    <scope>NUCLEOTIDE SEQUENCE [LARGE SCALE GENOMIC DNA]</scope>
    <source>
        <strain evidence="2 3">LMG 24722</strain>
    </source>
</reference>
<gene>
    <name evidence="2" type="ORF">IX39_01960</name>
</gene>
<protein>
    <submittedName>
        <fullName evidence="2">Uncharacterized protein</fullName>
    </submittedName>
</protein>
<dbReference type="STRING" id="236814.IX39_01960"/>
<dbReference type="eggNOG" id="ENOG5031F58">
    <property type="taxonomic scope" value="Bacteria"/>
</dbReference>
<comment type="caution">
    <text evidence="2">The sequence shown here is derived from an EMBL/GenBank/DDBJ whole genome shotgun (WGS) entry which is preliminary data.</text>
</comment>
<dbReference type="AlphaFoldDB" id="A0A085Z4U2"/>
<feature type="region of interest" description="Disordered" evidence="1">
    <location>
        <begin position="155"/>
        <end position="174"/>
    </location>
</feature>